<sequence length="266" mass="28246">MGTEQPDAAPRKSEFVIEATDIVKRYGHVQALGGASLQVRPGEVLALVGDNGAGKSTLAKIICGAVAPDSGTLAFWGEPTTVTSIRHAQELGVETVYQDLALAPDLTVAENMFLGREPINPGWFGGHPARLDRRHMRAKAEEALRGIGISTLTSVDRTVRDLSGGQRQAIAVARAVMWAKAAIIMDEPTAALGTRQTGIVYDSIRSAATRGLAVIVISHDIPKMLSLADRIAIMRQGRTISNTEARQMTLTDVVTLMLGGKATEAA</sequence>
<keyword evidence="1" id="KW-0067">ATP-binding</keyword>
<dbReference type="EMBL" id="JAENHL010000004">
    <property type="protein sequence ID" value="MBK1865272.1"/>
    <property type="molecule type" value="Genomic_DNA"/>
</dbReference>
<accession>A0ACC5QXZ7</accession>
<protein>
    <submittedName>
        <fullName evidence="1">Sugar ABC transporter ATP-binding protein</fullName>
    </submittedName>
</protein>
<evidence type="ECO:0000313" key="2">
    <source>
        <dbReference type="Proteomes" id="UP000616151"/>
    </source>
</evidence>
<reference evidence="1" key="1">
    <citation type="submission" date="2021-01" db="EMBL/GenBank/DDBJ databases">
        <authorList>
            <person name="Sun Q."/>
        </authorList>
    </citation>
    <scope>NUCLEOTIDE SEQUENCE</scope>
    <source>
        <strain evidence="1">YIM B02566</strain>
    </source>
</reference>
<dbReference type="Proteomes" id="UP000616151">
    <property type="component" value="Unassembled WGS sequence"/>
</dbReference>
<proteinExistence type="predicted"/>
<evidence type="ECO:0000313" key="1">
    <source>
        <dbReference type="EMBL" id="MBK1865272.1"/>
    </source>
</evidence>
<gene>
    <name evidence="1" type="ORF">JHL16_02825</name>
</gene>
<comment type="caution">
    <text evidence="1">The sequence shown here is derived from an EMBL/GenBank/DDBJ whole genome shotgun (WGS) entry which is preliminary data.</text>
</comment>
<name>A0ACC5QXZ7_9HYPH</name>
<organism evidence="1 2">
    <name type="scientific">Taklimakanibacter albus</name>
    <dbReference type="NCBI Taxonomy" id="2800327"/>
    <lineage>
        <taxon>Bacteria</taxon>
        <taxon>Pseudomonadati</taxon>
        <taxon>Pseudomonadota</taxon>
        <taxon>Alphaproteobacteria</taxon>
        <taxon>Hyphomicrobiales</taxon>
        <taxon>Aestuariivirgaceae</taxon>
        <taxon>Taklimakanibacter</taxon>
    </lineage>
</organism>
<keyword evidence="2" id="KW-1185">Reference proteome</keyword>
<keyword evidence="1" id="KW-0547">Nucleotide-binding</keyword>